<keyword evidence="2" id="KW-1185">Reference proteome</keyword>
<proteinExistence type="predicted"/>
<dbReference type="Proteomes" id="UP001211907">
    <property type="component" value="Unassembled WGS sequence"/>
</dbReference>
<comment type="caution">
    <text evidence="1">The sequence shown here is derived from an EMBL/GenBank/DDBJ whole genome shotgun (WGS) entry which is preliminary data.</text>
</comment>
<evidence type="ECO:0000313" key="2">
    <source>
        <dbReference type="Proteomes" id="UP001211907"/>
    </source>
</evidence>
<accession>A0AAD5XD58</accession>
<sequence length="174" mass="20056">MEPVPLFKIRVRKQEDRSHPLVSIVKNTYFLPNFLQNGFFSELQRFKSDDSTIGRKILEFPNLYDLLYELGVTDADGEPLSVGIDRLYCLLTVEECGTVLNWLFGDDNLGINIPSKVWEALGFGQSQEDFRPLKSDSKPFTHYIKDFSEVLPLPQWCLPVSLSSKIQNSFDRFK</sequence>
<dbReference type="AlphaFoldDB" id="A0AAD5XD58"/>
<feature type="non-terminal residue" evidence="1">
    <location>
        <position position="174"/>
    </location>
</feature>
<name>A0AAD5XD58_9FUNG</name>
<gene>
    <name evidence="1" type="ORF">HK100_005602</name>
</gene>
<evidence type="ECO:0000313" key="1">
    <source>
        <dbReference type="EMBL" id="KAJ3096283.1"/>
    </source>
</evidence>
<organism evidence="1 2">
    <name type="scientific">Physocladia obscura</name>
    <dbReference type="NCBI Taxonomy" id="109957"/>
    <lineage>
        <taxon>Eukaryota</taxon>
        <taxon>Fungi</taxon>
        <taxon>Fungi incertae sedis</taxon>
        <taxon>Chytridiomycota</taxon>
        <taxon>Chytridiomycota incertae sedis</taxon>
        <taxon>Chytridiomycetes</taxon>
        <taxon>Chytridiales</taxon>
        <taxon>Chytriomycetaceae</taxon>
        <taxon>Physocladia</taxon>
    </lineage>
</organism>
<protein>
    <submittedName>
        <fullName evidence="1">Uncharacterized protein</fullName>
    </submittedName>
</protein>
<dbReference type="EMBL" id="JADGJH010002613">
    <property type="protein sequence ID" value="KAJ3096283.1"/>
    <property type="molecule type" value="Genomic_DNA"/>
</dbReference>
<reference evidence="1" key="1">
    <citation type="submission" date="2020-05" db="EMBL/GenBank/DDBJ databases">
        <title>Phylogenomic resolution of chytrid fungi.</title>
        <authorList>
            <person name="Stajich J.E."/>
            <person name="Amses K."/>
            <person name="Simmons R."/>
            <person name="Seto K."/>
            <person name="Myers J."/>
            <person name="Bonds A."/>
            <person name="Quandt C.A."/>
            <person name="Barry K."/>
            <person name="Liu P."/>
            <person name="Grigoriev I."/>
            <person name="Longcore J.E."/>
            <person name="James T.Y."/>
        </authorList>
    </citation>
    <scope>NUCLEOTIDE SEQUENCE</scope>
    <source>
        <strain evidence="1">JEL0513</strain>
    </source>
</reference>